<dbReference type="ExpressionAtlas" id="A0A0Q3JSM7">
    <property type="expression patterns" value="baseline"/>
</dbReference>
<evidence type="ECO:0000256" key="1">
    <source>
        <dbReference type="SAM" id="MobiDB-lite"/>
    </source>
</evidence>
<dbReference type="Gramene" id="KQK20643">
    <property type="protein sequence ID" value="KQK20643"/>
    <property type="gene ID" value="BRADI_1g55822v3"/>
</dbReference>
<evidence type="ECO:0000313" key="3">
    <source>
        <dbReference type="EnsemblPlants" id="KQK20643"/>
    </source>
</evidence>
<feature type="non-terminal residue" evidence="2">
    <location>
        <position position="1"/>
    </location>
</feature>
<sequence>SVSPSSVRPTPSRKKPGRTHERKTVLVRSAAAATPVGRLLSLLLATSRGRLPSPPPTPDSKPPDPPPQPTPDPPHVAARDAAAACSVEENAAYPMDATDEDASSTASHLALPSVTTGEAMPPLPLPSIAAWEPLPPSSAADAALSLPRRRRRSRPLFWIFNCLTCTSTGKVGSRWTREADI</sequence>
<dbReference type="EnsemblPlants" id="KQK20643">
    <property type="protein sequence ID" value="KQK20643"/>
    <property type="gene ID" value="BRADI_1g55822v3"/>
</dbReference>
<gene>
    <name evidence="2" type="ORF">BRADI_1g55822v3</name>
</gene>
<evidence type="ECO:0000313" key="4">
    <source>
        <dbReference type="Proteomes" id="UP000008810"/>
    </source>
</evidence>
<dbReference type="EMBL" id="CM000880">
    <property type="protein sequence ID" value="KQK20643.2"/>
    <property type="molecule type" value="Genomic_DNA"/>
</dbReference>
<feature type="compositionally biased region" description="Pro residues" evidence="1">
    <location>
        <begin position="52"/>
        <end position="74"/>
    </location>
</feature>
<evidence type="ECO:0000313" key="2">
    <source>
        <dbReference type="EMBL" id="KQK20643.2"/>
    </source>
</evidence>
<name>A0A0Q3JSM7_BRADI</name>
<dbReference type="AlphaFoldDB" id="A0A0Q3JSM7"/>
<protein>
    <submittedName>
        <fullName evidence="2 3">Uncharacterized protein</fullName>
    </submittedName>
</protein>
<proteinExistence type="predicted"/>
<reference evidence="2 3" key="1">
    <citation type="journal article" date="2010" name="Nature">
        <title>Genome sequencing and analysis of the model grass Brachypodium distachyon.</title>
        <authorList>
            <consortium name="International Brachypodium Initiative"/>
        </authorList>
    </citation>
    <scope>NUCLEOTIDE SEQUENCE [LARGE SCALE GENOMIC DNA]</scope>
    <source>
        <strain evidence="2 3">Bd21</strain>
    </source>
</reference>
<dbReference type="InParanoid" id="A0A0Q3JSM7"/>
<accession>A0A0Q3JSM7</accession>
<reference evidence="3" key="3">
    <citation type="submission" date="2018-08" db="UniProtKB">
        <authorList>
            <consortium name="EnsemblPlants"/>
        </authorList>
    </citation>
    <scope>IDENTIFICATION</scope>
    <source>
        <strain evidence="3">cv. Bd21</strain>
    </source>
</reference>
<feature type="region of interest" description="Disordered" evidence="1">
    <location>
        <begin position="1"/>
        <end position="83"/>
    </location>
</feature>
<organism evidence="2">
    <name type="scientific">Brachypodium distachyon</name>
    <name type="common">Purple false brome</name>
    <name type="synonym">Trachynia distachya</name>
    <dbReference type="NCBI Taxonomy" id="15368"/>
    <lineage>
        <taxon>Eukaryota</taxon>
        <taxon>Viridiplantae</taxon>
        <taxon>Streptophyta</taxon>
        <taxon>Embryophyta</taxon>
        <taxon>Tracheophyta</taxon>
        <taxon>Spermatophyta</taxon>
        <taxon>Magnoliopsida</taxon>
        <taxon>Liliopsida</taxon>
        <taxon>Poales</taxon>
        <taxon>Poaceae</taxon>
        <taxon>BOP clade</taxon>
        <taxon>Pooideae</taxon>
        <taxon>Stipodae</taxon>
        <taxon>Brachypodieae</taxon>
        <taxon>Brachypodium</taxon>
    </lineage>
</organism>
<reference evidence="2" key="2">
    <citation type="submission" date="2017-06" db="EMBL/GenBank/DDBJ databases">
        <title>WGS assembly of Brachypodium distachyon.</title>
        <authorList>
            <consortium name="The International Brachypodium Initiative"/>
            <person name="Lucas S."/>
            <person name="Harmon-Smith M."/>
            <person name="Lail K."/>
            <person name="Tice H."/>
            <person name="Grimwood J."/>
            <person name="Bruce D."/>
            <person name="Barry K."/>
            <person name="Shu S."/>
            <person name="Lindquist E."/>
            <person name="Wang M."/>
            <person name="Pitluck S."/>
            <person name="Vogel J.P."/>
            <person name="Garvin D.F."/>
            <person name="Mockler T.C."/>
            <person name="Schmutz J."/>
            <person name="Rokhsar D."/>
            <person name="Bevan M.W."/>
        </authorList>
    </citation>
    <scope>NUCLEOTIDE SEQUENCE</scope>
    <source>
        <strain evidence="2">Bd21</strain>
    </source>
</reference>
<feature type="compositionally biased region" description="Low complexity" evidence="1">
    <location>
        <begin position="1"/>
        <end position="10"/>
    </location>
</feature>
<dbReference type="Proteomes" id="UP000008810">
    <property type="component" value="Chromosome 1"/>
</dbReference>
<keyword evidence="4" id="KW-1185">Reference proteome</keyword>